<dbReference type="PANTHER" id="PTHR31945:SF68">
    <property type="entry name" value="TRANSCRIPTION FACTOR UDT1"/>
    <property type="match status" value="1"/>
</dbReference>
<dbReference type="InterPro" id="IPR051358">
    <property type="entry name" value="TF_AMS/ICE1/BHLH6-like"/>
</dbReference>
<sequence>MPRFPRKISTDVDNADFADSMLEGFSNEEEAGKKYKSKNLDAERRRRCKLNTKLLTLRTLVPNITKMSKESTLVDAVDYIQSLKKQIHELKLELTSIPETNKDKQVSSSSSESIAPEFSFQSPGNIDLYPMGRNKFQVNMTCKKIAGNFAKLLEALARYELAITDISFFSFSGFDHIVFSVEAKERKEVSAAELRKMLLVIVGGSEEN</sequence>
<evidence type="ECO:0000313" key="7">
    <source>
        <dbReference type="EMBL" id="ATQ37970.1"/>
    </source>
</evidence>
<dbReference type="Pfam" id="PF00010">
    <property type="entry name" value="HLH"/>
    <property type="match status" value="1"/>
</dbReference>
<comment type="similarity">
    <text evidence="2">Belongs to the bHLH protein family.</text>
</comment>
<name>A0A2D2AKQ9_ALLCE</name>
<evidence type="ECO:0000256" key="2">
    <source>
        <dbReference type="ARBA" id="ARBA00005510"/>
    </source>
</evidence>
<proteinExistence type="evidence at transcript level"/>
<dbReference type="PROSITE" id="PS50888">
    <property type="entry name" value="BHLH"/>
    <property type="match status" value="1"/>
</dbReference>
<keyword evidence="3" id="KW-0805">Transcription regulation</keyword>
<dbReference type="InterPro" id="IPR054502">
    <property type="entry name" value="bHLH-TF_ACT-like_plant"/>
</dbReference>
<keyword evidence="4" id="KW-0804">Transcription</keyword>
<dbReference type="SMART" id="SM00353">
    <property type="entry name" value="HLH"/>
    <property type="match status" value="1"/>
</dbReference>
<comment type="subcellular location">
    <subcellularLocation>
        <location evidence="1">Nucleus</location>
    </subcellularLocation>
</comment>
<dbReference type="InterPro" id="IPR036638">
    <property type="entry name" value="HLH_DNA-bd_sf"/>
</dbReference>
<evidence type="ECO:0000256" key="3">
    <source>
        <dbReference type="ARBA" id="ARBA00023015"/>
    </source>
</evidence>
<dbReference type="GO" id="GO:0046983">
    <property type="term" value="F:protein dimerization activity"/>
    <property type="evidence" value="ECO:0007669"/>
    <property type="project" value="InterPro"/>
</dbReference>
<dbReference type="Pfam" id="PF22754">
    <property type="entry name" value="bHLH-TF_ACT-like_plant"/>
    <property type="match status" value="1"/>
</dbReference>
<dbReference type="Gene3D" id="4.10.280.10">
    <property type="entry name" value="Helix-loop-helix DNA-binding domain"/>
    <property type="match status" value="1"/>
</dbReference>
<protein>
    <submittedName>
        <fullName evidence="7">Aborted microspores</fullName>
    </submittedName>
</protein>
<organism evidence="7">
    <name type="scientific">Allium cepa</name>
    <name type="common">Onion</name>
    <dbReference type="NCBI Taxonomy" id="4679"/>
    <lineage>
        <taxon>Eukaryota</taxon>
        <taxon>Viridiplantae</taxon>
        <taxon>Streptophyta</taxon>
        <taxon>Embryophyta</taxon>
        <taxon>Tracheophyta</taxon>
        <taxon>Spermatophyta</taxon>
        <taxon>Magnoliopsida</taxon>
        <taxon>Liliopsida</taxon>
        <taxon>Asparagales</taxon>
        <taxon>Amaryllidaceae</taxon>
        <taxon>Allioideae</taxon>
        <taxon>Allieae</taxon>
        <taxon>Allium</taxon>
    </lineage>
</organism>
<feature type="domain" description="BHLH" evidence="6">
    <location>
        <begin position="34"/>
        <end position="83"/>
    </location>
</feature>
<dbReference type="GO" id="GO:0043565">
    <property type="term" value="F:sequence-specific DNA binding"/>
    <property type="evidence" value="ECO:0007669"/>
    <property type="project" value="TreeGrafter"/>
</dbReference>
<accession>A0A2D2AKQ9</accession>
<dbReference type="GO" id="GO:0005634">
    <property type="term" value="C:nucleus"/>
    <property type="evidence" value="ECO:0007669"/>
    <property type="project" value="UniProtKB-SubCell"/>
</dbReference>
<dbReference type="PANTHER" id="PTHR31945">
    <property type="entry name" value="TRANSCRIPTION FACTOR SCREAM2-RELATED"/>
    <property type="match status" value="1"/>
</dbReference>
<dbReference type="SUPFAM" id="SSF47459">
    <property type="entry name" value="HLH, helix-loop-helix DNA-binding domain"/>
    <property type="match status" value="1"/>
</dbReference>
<dbReference type="GO" id="GO:0003700">
    <property type="term" value="F:DNA-binding transcription factor activity"/>
    <property type="evidence" value="ECO:0007669"/>
    <property type="project" value="TreeGrafter"/>
</dbReference>
<keyword evidence="5" id="KW-0539">Nucleus</keyword>
<evidence type="ECO:0000256" key="5">
    <source>
        <dbReference type="ARBA" id="ARBA00023242"/>
    </source>
</evidence>
<dbReference type="EMBL" id="KY310665">
    <property type="protein sequence ID" value="ATQ37970.1"/>
    <property type="molecule type" value="mRNA"/>
</dbReference>
<evidence type="ECO:0000256" key="4">
    <source>
        <dbReference type="ARBA" id="ARBA00023163"/>
    </source>
</evidence>
<dbReference type="InterPro" id="IPR011598">
    <property type="entry name" value="bHLH_dom"/>
</dbReference>
<evidence type="ECO:0000259" key="6">
    <source>
        <dbReference type="PROSITE" id="PS50888"/>
    </source>
</evidence>
<evidence type="ECO:0000256" key="1">
    <source>
        <dbReference type="ARBA" id="ARBA00004123"/>
    </source>
</evidence>
<dbReference type="AlphaFoldDB" id="A0A2D2AKQ9"/>
<reference evidence="7" key="1">
    <citation type="submission" date="2016-12" db="EMBL/GenBank/DDBJ databases">
        <authorList>
            <person name="Song W.-J."/>
            <person name="Kurnit D.M."/>
        </authorList>
    </citation>
    <scope>NUCLEOTIDE SEQUENCE</scope>
</reference>